<dbReference type="SUPFAM" id="SSF69118">
    <property type="entry name" value="AhpD-like"/>
    <property type="match status" value="1"/>
</dbReference>
<dbReference type="EMBL" id="CAEZSR010000055">
    <property type="protein sequence ID" value="CAB4559751.1"/>
    <property type="molecule type" value="Genomic_DNA"/>
</dbReference>
<dbReference type="AlphaFoldDB" id="A0A6J6D729"/>
<proteinExistence type="predicted"/>
<dbReference type="Gene3D" id="1.20.1290.10">
    <property type="entry name" value="AhpD-like"/>
    <property type="match status" value="1"/>
</dbReference>
<name>A0A6J6D729_9ZZZZ</name>
<organism evidence="1">
    <name type="scientific">freshwater metagenome</name>
    <dbReference type="NCBI Taxonomy" id="449393"/>
    <lineage>
        <taxon>unclassified sequences</taxon>
        <taxon>metagenomes</taxon>
        <taxon>ecological metagenomes</taxon>
    </lineage>
</organism>
<dbReference type="InterPro" id="IPR029032">
    <property type="entry name" value="AhpD-like"/>
</dbReference>
<gene>
    <name evidence="1" type="ORF">UFOPK1493_01692</name>
</gene>
<protein>
    <submittedName>
        <fullName evidence="1">Unannotated protein</fullName>
    </submittedName>
</protein>
<evidence type="ECO:0000313" key="1">
    <source>
        <dbReference type="EMBL" id="CAB4559751.1"/>
    </source>
</evidence>
<reference evidence="1" key="1">
    <citation type="submission" date="2020-05" db="EMBL/GenBank/DDBJ databases">
        <authorList>
            <person name="Chiriac C."/>
            <person name="Salcher M."/>
            <person name="Ghai R."/>
            <person name="Kavagutti S V."/>
        </authorList>
    </citation>
    <scope>NUCLEOTIDE SEQUENCE</scope>
</reference>
<accession>A0A6J6D729</accession>
<sequence length="93" mass="9968">MEEEHVEQIVDGHEASGLSPRLKLALQFADAFFAADGPPPPDVQAALQQEFSEAELVEMGIGLALFHGVAKMLISLGCEPEQMDVGIHRTPGT</sequence>